<comment type="caution">
    <text evidence="2">The sequence shown here is derived from an EMBL/GenBank/DDBJ whole genome shotgun (WGS) entry which is preliminary data.</text>
</comment>
<dbReference type="Proteomes" id="UP000187404">
    <property type="component" value="Unassembled WGS sequence"/>
</dbReference>
<keyword evidence="3" id="KW-1185">Reference proteome</keyword>
<dbReference type="EMBL" id="MJIE01000001">
    <property type="protein sequence ID" value="OLR54816.1"/>
    <property type="molecule type" value="Genomic_DNA"/>
</dbReference>
<dbReference type="OrthoDB" id="9802248at2"/>
<feature type="domain" description="Metallo-beta-lactamase" evidence="1">
    <location>
        <begin position="36"/>
        <end position="235"/>
    </location>
</feature>
<dbReference type="AlphaFoldDB" id="A0A1Q9JF14"/>
<accession>A0A1Q9JF14</accession>
<protein>
    <recommendedName>
        <fullName evidence="1">Metallo-beta-lactamase domain-containing protein</fullName>
    </recommendedName>
</protein>
<dbReference type="STRING" id="1261640.BHK98_01175"/>
<dbReference type="RefSeq" id="WP_075711835.1">
    <property type="nucleotide sequence ID" value="NZ_MJIE01000001.1"/>
</dbReference>
<name>A0A1Q9JF14_9FIRM</name>
<dbReference type="Pfam" id="PF00753">
    <property type="entry name" value="Lactamase_B"/>
    <property type="match status" value="1"/>
</dbReference>
<organism evidence="2 3">
    <name type="scientific">Hornefia porci</name>
    <dbReference type="NCBI Taxonomy" id="2652292"/>
    <lineage>
        <taxon>Bacteria</taxon>
        <taxon>Bacillati</taxon>
        <taxon>Bacillota</taxon>
        <taxon>Clostridia</taxon>
        <taxon>Peptostreptococcales</taxon>
        <taxon>Anaerovoracaceae</taxon>
        <taxon>Hornefia</taxon>
    </lineage>
</organism>
<proteinExistence type="predicted"/>
<gene>
    <name evidence="2" type="ORF">BHK98_01175</name>
</gene>
<dbReference type="PANTHER" id="PTHR42951">
    <property type="entry name" value="METALLO-BETA-LACTAMASE DOMAIN-CONTAINING"/>
    <property type="match status" value="1"/>
</dbReference>
<dbReference type="InterPro" id="IPR001279">
    <property type="entry name" value="Metallo-B-lactamas"/>
</dbReference>
<dbReference type="PANTHER" id="PTHR42951:SF17">
    <property type="entry name" value="METALLO-BETA-LACTAMASE DOMAIN-CONTAINING PROTEIN"/>
    <property type="match status" value="1"/>
</dbReference>
<dbReference type="InterPro" id="IPR050855">
    <property type="entry name" value="NDM-1-like"/>
</dbReference>
<sequence>MNNTIDPQELKLYYSFPGYDRFDFPEGIFRATAGMGGESLLIPGEKYVALYDTGMAYPHQTLIENIRRVLAKLGRDRVDILLLSHTHYDHIGALPYLLKEWPEAVVVAADKARSVFASEGARKTMKRLGEVARDSFSDSAEPVITDGLRVDWTVGDGSRIDIGGRRLDVLETGGHTDCSLTYVLQPDNIMFLSESTGIMRGQDEVRTTVLKSFPDSIESARKCKEYQPKRIIVPHYGIVPEFYTQKYFDVYLRELRGEINLVCGLAQQGMNEEQILEQVEQIYWFKGREYYQTKEAFRLNTGISIRLILKTYGKDGIPTE</sequence>
<reference evidence="2 3" key="1">
    <citation type="journal article" date="2016" name="Appl. Environ. Microbiol.">
        <title>Function and Phylogeny of Bacterial Butyryl Coenzyme A:Acetate Transferases and Their Diversity in the Proximal Colon of Swine.</title>
        <authorList>
            <person name="Trachsel J."/>
            <person name="Bayles D.O."/>
            <person name="Looft T."/>
            <person name="Levine U.Y."/>
            <person name="Allen H.K."/>
        </authorList>
    </citation>
    <scope>NUCLEOTIDE SEQUENCE [LARGE SCALE GENOMIC DNA]</scope>
    <source>
        <strain evidence="2 3">68-3-10</strain>
    </source>
</reference>
<dbReference type="InterPro" id="IPR036866">
    <property type="entry name" value="RibonucZ/Hydroxyglut_hydro"/>
</dbReference>
<dbReference type="SUPFAM" id="SSF56281">
    <property type="entry name" value="Metallo-hydrolase/oxidoreductase"/>
    <property type="match status" value="1"/>
</dbReference>
<evidence type="ECO:0000313" key="2">
    <source>
        <dbReference type="EMBL" id="OLR54816.1"/>
    </source>
</evidence>
<evidence type="ECO:0000313" key="3">
    <source>
        <dbReference type="Proteomes" id="UP000187404"/>
    </source>
</evidence>
<dbReference type="Gene3D" id="3.60.15.10">
    <property type="entry name" value="Ribonuclease Z/Hydroxyacylglutathione hydrolase-like"/>
    <property type="match status" value="1"/>
</dbReference>
<evidence type="ECO:0000259" key="1">
    <source>
        <dbReference type="SMART" id="SM00849"/>
    </source>
</evidence>
<dbReference type="SMART" id="SM00849">
    <property type="entry name" value="Lactamase_B"/>
    <property type="match status" value="1"/>
</dbReference>